<keyword evidence="3 4" id="KW-0413">Isomerase</keyword>
<dbReference type="PANTHER" id="PTHR11122">
    <property type="entry name" value="APOSPORY-ASSOCIATED PROTEIN C-RELATED"/>
    <property type="match status" value="1"/>
</dbReference>
<keyword evidence="7" id="KW-1185">Reference proteome</keyword>
<proteinExistence type="inferred from homology"/>
<dbReference type="EC" id="5.1.3.15" evidence="4"/>
<dbReference type="Pfam" id="PF01263">
    <property type="entry name" value="Aldose_epim"/>
    <property type="match status" value="1"/>
</dbReference>
<evidence type="ECO:0000256" key="2">
    <source>
        <dbReference type="ARBA" id="ARBA00005866"/>
    </source>
</evidence>
<dbReference type="SUPFAM" id="SSF74650">
    <property type="entry name" value="Galactose mutarotase-like"/>
    <property type="match status" value="1"/>
</dbReference>
<dbReference type="InterPro" id="IPR025532">
    <property type="entry name" value="G6P_1-epimerase"/>
</dbReference>
<name>A0A7H9BGW9_9NEIS</name>
<dbReference type="Proteomes" id="UP000509597">
    <property type="component" value="Chromosome"/>
</dbReference>
<dbReference type="InterPro" id="IPR014718">
    <property type="entry name" value="GH-type_carb-bd"/>
</dbReference>
<evidence type="ECO:0000256" key="4">
    <source>
        <dbReference type="PIRNR" id="PIRNR016020"/>
    </source>
</evidence>
<comment type="catalytic activity">
    <reaction evidence="1">
        <text>alpha-D-glucose 6-phosphate = beta-D-glucose 6-phosphate</text>
        <dbReference type="Rhea" id="RHEA:16249"/>
        <dbReference type="ChEBI" id="CHEBI:58225"/>
        <dbReference type="ChEBI" id="CHEBI:58247"/>
        <dbReference type="EC" id="5.1.3.15"/>
    </reaction>
</comment>
<dbReference type="Gene3D" id="2.70.98.10">
    <property type="match status" value="1"/>
</dbReference>
<comment type="similarity">
    <text evidence="2 4">Belongs to the glucose-6-phosphate 1-epimerase family.</text>
</comment>
<dbReference type="PANTHER" id="PTHR11122:SF13">
    <property type="entry name" value="GLUCOSE-6-PHOSPHATE 1-EPIMERASE"/>
    <property type="match status" value="1"/>
</dbReference>
<evidence type="ECO:0000256" key="3">
    <source>
        <dbReference type="ARBA" id="ARBA00023235"/>
    </source>
</evidence>
<dbReference type="EMBL" id="CP058627">
    <property type="protein sequence ID" value="QLG87191.1"/>
    <property type="molecule type" value="Genomic_DNA"/>
</dbReference>
<evidence type="ECO:0000313" key="7">
    <source>
        <dbReference type="Proteomes" id="UP000509597"/>
    </source>
</evidence>
<dbReference type="InterPro" id="IPR011013">
    <property type="entry name" value="Gal_mutarotase_sf_dom"/>
</dbReference>
<dbReference type="GO" id="GO:0030246">
    <property type="term" value="F:carbohydrate binding"/>
    <property type="evidence" value="ECO:0007669"/>
    <property type="project" value="UniProtKB-UniRule"/>
</dbReference>
<dbReference type="PIRSF" id="PIRSF016020">
    <property type="entry name" value="PHexose_mutarotase"/>
    <property type="match status" value="1"/>
</dbReference>
<evidence type="ECO:0000256" key="1">
    <source>
        <dbReference type="ARBA" id="ARBA00001096"/>
    </source>
</evidence>
<evidence type="ECO:0000313" key="6">
    <source>
        <dbReference type="EMBL" id="QLG87191.1"/>
    </source>
</evidence>
<dbReference type="GO" id="GO:0047938">
    <property type="term" value="F:glucose-6-phosphate 1-epimerase activity"/>
    <property type="evidence" value="ECO:0007669"/>
    <property type="project" value="UniProtKB-UniRule"/>
</dbReference>
<dbReference type="AlphaFoldDB" id="A0A7H9BGW9"/>
<dbReference type="GO" id="GO:0005975">
    <property type="term" value="P:carbohydrate metabolic process"/>
    <property type="evidence" value="ECO:0007669"/>
    <property type="project" value="InterPro"/>
</dbReference>
<feature type="active site" evidence="5">
    <location>
        <position position="174"/>
    </location>
</feature>
<evidence type="ECO:0000256" key="5">
    <source>
        <dbReference type="PIRSR" id="PIRSR016020-1"/>
    </source>
</evidence>
<dbReference type="RefSeq" id="WP_179357275.1">
    <property type="nucleotide sequence ID" value="NZ_CP058627.1"/>
</dbReference>
<accession>A0A7H9BGW9</accession>
<dbReference type="CDD" id="cd09020">
    <property type="entry name" value="D-hex-6-P-epi_like"/>
    <property type="match status" value="1"/>
</dbReference>
<dbReference type="InterPro" id="IPR008183">
    <property type="entry name" value="Aldose_1/G6P_1-epimerase"/>
</dbReference>
<dbReference type="KEGG" id="chiz:HQ393_02415"/>
<feature type="active site" evidence="5">
    <location>
        <position position="272"/>
    </location>
</feature>
<sequence>MSNIDYSTILTGIEGVRIVSSNEKYAQSGAGLPIVVVENQLGSASLALQGCHLLSFVPAHGNDLLWLSPLASFDPDKAIRGGIPLCLPWFGGHPAGLQSHGFARTSDWTLEKASNQPDGSTLLILSLSSTTETLAMWPHAFRFEMQIEVGTELKLTLNVDNLSDTPAPFTYAFHTYFAVDDYTQCPILGLEDLTYIDTVGEVRRLPQEGTLQLTGHTDRVYLDVPEAQTIVDGARQIHIHGTAKSAIVWNAAEHALNIADIGPAYTRYVCVERGDVFDNALTIAPQSRFSSVMTLSETR</sequence>
<gene>
    <name evidence="6" type="ORF">HQ393_02415</name>
</gene>
<protein>
    <recommendedName>
        <fullName evidence="4">Putative glucose-6-phosphate 1-epimerase</fullName>
        <ecNumber evidence="4">5.1.3.15</ecNumber>
    </recommendedName>
</protein>
<organism evidence="6 7">
    <name type="scientific">Chitinibacter bivalviorum</name>
    <dbReference type="NCBI Taxonomy" id="2739434"/>
    <lineage>
        <taxon>Bacteria</taxon>
        <taxon>Pseudomonadati</taxon>
        <taxon>Pseudomonadota</taxon>
        <taxon>Betaproteobacteria</taxon>
        <taxon>Neisseriales</taxon>
        <taxon>Chitinibacteraceae</taxon>
        <taxon>Chitinibacter</taxon>
    </lineage>
</organism>
<reference evidence="6 7" key="1">
    <citation type="submission" date="2020-07" db="EMBL/GenBank/DDBJ databases">
        <title>Complete genome sequence of Chitinibacter sp. 2T18.</title>
        <authorList>
            <person name="Bae J.-W."/>
            <person name="Choi J.-W."/>
        </authorList>
    </citation>
    <scope>NUCLEOTIDE SEQUENCE [LARGE SCALE GENOMIC DNA]</scope>
    <source>
        <strain evidence="6 7">2T18</strain>
    </source>
</reference>
<dbReference type="GO" id="GO:0005737">
    <property type="term" value="C:cytoplasm"/>
    <property type="evidence" value="ECO:0007669"/>
    <property type="project" value="TreeGrafter"/>
</dbReference>